<evidence type="ECO:0000256" key="3">
    <source>
        <dbReference type="ARBA" id="ARBA00022833"/>
    </source>
</evidence>
<keyword evidence="6" id="KW-0804">Transcription</keyword>
<evidence type="ECO:0000256" key="4">
    <source>
        <dbReference type="ARBA" id="ARBA00023015"/>
    </source>
</evidence>
<evidence type="ECO:0000313" key="12">
    <source>
        <dbReference type="Proteomes" id="UP001141806"/>
    </source>
</evidence>
<feature type="domain" description="GATA-type" evidence="10">
    <location>
        <begin position="280"/>
        <end position="316"/>
    </location>
</feature>
<organism evidence="11 12">
    <name type="scientific">Protea cynaroides</name>
    <dbReference type="NCBI Taxonomy" id="273540"/>
    <lineage>
        <taxon>Eukaryota</taxon>
        <taxon>Viridiplantae</taxon>
        <taxon>Streptophyta</taxon>
        <taxon>Embryophyta</taxon>
        <taxon>Tracheophyta</taxon>
        <taxon>Spermatophyta</taxon>
        <taxon>Magnoliopsida</taxon>
        <taxon>Proteales</taxon>
        <taxon>Proteaceae</taxon>
        <taxon>Protea</taxon>
    </lineage>
</organism>
<keyword evidence="5" id="KW-0238">DNA-binding</keyword>
<comment type="similarity">
    <text evidence="7">Belongs to the type IV zinc-finger family. Class B subfamily.</text>
</comment>
<proteinExistence type="inferred from homology"/>
<dbReference type="InterPro" id="IPR013088">
    <property type="entry name" value="Znf_NHR/GATA"/>
</dbReference>
<dbReference type="PROSITE" id="PS00344">
    <property type="entry name" value="GATA_ZN_FINGER_1"/>
    <property type="match status" value="1"/>
</dbReference>
<keyword evidence="1" id="KW-0479">Metal-binding</keyword>
<dbReference type="OrthoDB" id="2162994at2759"/>
<evidence type="ECO:0000256" key="9">
    <source>
        <dbReference type="SAM" id="MobiDB-lite"/>
    </source>
</evidence>
<dbReference type="CDD" id="cd00202">
    <property type="entry name" value="ZnF_GATA"/>
    <property type="match status" value="1"/>
</dbReference>
<feature type="region of interest" description="Disordered" evidence="9">
    <location>
        <begin position="101"/>
        <end position="132"/>
    </location>
</feature>
<dbReference type="Gene3D" id="3.30.50.10">
    <property type="entry name" value="Erythroid Transcription Factor GATA-1, subunit A"/>
    <property type="match status" value="1"/>
</dbReference>
<evidence type="ECO:0000256" key="6">
    <source>
        <dbReference type="ARBA" id="ARBA00023163"/>
    </source>
</evidence>
<dbReference type="Proteomes" id="UP001141806">
    <property type="component" value="Unassembled WGS sequence"/>
</dbReference>
<dbReference type="PROSITE" id="PS50114">
    <property type="entry name" value="GATA_ZN_FINGER_2"/>
    <property type="match status" value="1"/>
</dbReference>
<evidence type="ECO:0000256" key="5">
    <source>
        <dbReference type="ARBA" id="ARBA00023125"/>
    </source>
</evidence>
<gene>
    <name evidence="11" type="ORF">NE237_010618</name>
</gene>
<dbReference type="PANTHER" id="PTHR46813:SF16">
    <property type="entry name" value="GATA TRANSCRIPTION FACTOR 18"/>
    <property type="match status" value="1"/>
</dbReference>
<dbReference type="SMART" id="SM00401">
    <property type="entry name" value="ZnF_GATA"/>
    <property type="match status" value="1"/>
</dbReference>
<dbReference type="EMBL" id="JAMYWD010000002">
    <property type="protein sequence ID" value="KAJ4979838.1"/>
    <property type="molecule type" value="Genomic_DNA"/>
</dbReference>
<evidence type="ECO:0000256" key="1">
    <source>
        <dbReference type="ARBA" id="ARBA00022723"/>
    </source>
</evidence>
<dbReference type="GO" id="GO:0008270">
    <property type="term" value="F:zinc ion binding"/>
    <property type="evidence" value="ECO:0007669"/>
    <property type="project" value="UniProtKB-KW"/>
</dbReference>
<dbReference type="PANTHER" id="PTHR46813">
    <property type="entry name" value="GATA TRANSCRIPTION FACTOR 18"/>
    <property type="match status" value="1"/>
</dbReference>
<keyword evidence="2 8" id="KW-0863">Zinc-finger</keyword>
<dbReference type="AlphaFoldDB" id="A0A9Q0KZP6"/>
<accession>A0A9Q0KZP6</accession>
<evidence type="ECO:0000259" key="10">
    <source>
        <dbReference type="PROSITE" id="PS50114"/>
    </source>
</evidence>
<dbReference type="SUPFAM" id="SSF57716">
    <property type="entry name" value="Glucocorticoid receptor-like (DNA-binding domain)"/>
    <property type="match status" value="1"/>
</dbReference>
<evidence type="ECO:0000256" key="8">
    <source>
        <dbReference type="PROSITE-ProRule" id="PRU00094"/>
    </source>
</evidence>
<comment type="caution">
    <text evidence="11">The sequence shown here is derived from an EMBL/GenBank/DDBJ whole genome shotgun (WGS) entry which is preliminary data.</text>
</comment>
<keyword evidence="3" id="KW-0862">Zinc</keyword>
<dbReference type="GO" id="GO:0006355">
    <property type="term" value="P:regulation of DNA-templated transcription"/>
    <property type="evidence" value="ECO:0007669"/>
    <property type="project" value="InterPro"/>
</dbReference>
<evidence type="ECO:0000256" key="2">
    <source>
        <dbReference type="ARBA" id="ARBA00022771"/>
    </source>
</evidence>
<reference evidence="11" key="1">
    <citation type="journal article" date="2023" name="Plant J.">
        <title>The genome of the king protea, Protea cynaroides.</title>
        <authorList>
            <person name="Chang J."/>
            <person name="Duong T.A."/>
            <person name="Schoeman C."/>
            <person name="Ma X."/>
            <person name="Roodt D."/>
            <person name="Barker N."/>
            <person name="Li Z."/>
            <person name="Van de Peer Y."/>
            <person name="Mizrachi E."/>
        </authorList>
    </citation>
    <scope>NUCLEOTIDE SEQUENCE</scope>
    <source>
        <tissue evidence="11">Young leaves</tissue>
    </source>
</reference>
<protein>
    <recommendedName>
        <fullName evidence="10">GATA-type domain-containing protein</fullName>
    </recommendedName>
</protein>
<dbReference type="Pfam" id="PF00320">
    <property type="entry name" value="GATA"/>
    <property type="match status" value="1"/>
</dbReference>
<keyword evidence="12" id="KW-1185">Reference proteome</keyword>
<keyword evidence="4" id="KW-0805">Transcription regulation</keyword>
<dbReference type="InterPro" id="IPR000679">
    <property type="entry name" value="Znf_GATA"/>
</dbReference>
<evidence type="ECO:0000256" key="7">
    <source>
        <dbReference type="ARBA" id="ARBA00024019"/>
    </source>
</evidence>
<dbReference type="GO" id="GO:0043565">
    <property type="term" value="F:sequence-specific DNA binding"/>
    <property type="evidence" value="ECO:0007669"/>
    <property type="project" value="InterPro"/>
</dbReference>
<evidence type="ECO:0000313" key="11">
    <source>
        <dbReference type="EMBL" id="KAJ4979838.1"/>
    </source>
</evidence>
<sequence length="340" mass="36627">MEFTAATLNLMKKMYMMRMELMMTLRQREPKEQDLLSRLGKSNSDGDMDFSLNLGLSDVNPTHSSAIFHGASRIHPQAGNNHRLLTGASATGNNHRLLTGASATSNNHGILTGASGTGNNHGPLAGASTTGNNHGLLTGASATGNNHGFLIGASSTGDTHGLLTGASSIGNNHGFLTGARATGNNHVSAFRSWGSSSSGHVTRNNNGNATEFIDFLGSAPVLAYHRRRRPLPIIPILSAENSGYILSLAPASRTNEIYPINRRNPLHRAEVHDPDFDGDYENGKYCSICKRGDTPLWRNGPHGPKTLCNACGIRFKKREKRALRITEAFPRPRDGIRKPF</sequence>
<name>A0A9Q0KZP6_9MAGN</name>